<dbReference type="EMBL" id="PTJD01000005">
    <property type="protein sequence ID" value="PPK95976.1"/>
    <property type="molecule type" value="Genomic_DNA"/>
</dbReference>
<dbReference type="SUPFAM" id="SSF52821">
    <property type="entry name" value="Rhodanese/Cell cycle control phosphatase"/>
    <property type="match status" value="1"/>
</dbReference>
<comment type="caution">
    <text evidence="5">The sequence shown here is derived from an EMBL/GenBank/DDBJ whole genome shotgun (WGS) entry which is preliminary data.</text>
</comment>
<dbReference type="GO" id="GO:0005829">
    <property type="term" value="C:cytosol"/>
    <property type="evidence" value="ECO:0007669"/>
    <property type="project" value="TreeGrafter"/>
</dbReference>
<dbReference type="FunFam" id="3.40.50.720:FF:000033">
    <property type="entry name" value="Adenylyltransferase and sulfurtransferase MOCS3"/>
    <property type="match status" value="1"/>
</dbReference>
<dbReference type="GO" id="GO:0016779">
    <property type="term" value="F:nucleotidyltransferase activity"/>
    <property type="evidence" value="ECO:0007669"/>
    <property type="project" value="UniProtKB-KW"/>
</dbReference>
<evidence type="ECO:0000313" key="6">
    <source>
        <dbReference type="Proteomes" id="UP000239485"/>
    </source>
</evidence>
<keyword evidence="1 5" id="KW-0808">Transferase</keyword>
<reference evidence="5 6" key="1">
    <citation type="submission" date="2018-02" db="EMBL/GenBank/DDBJ databases">
        <title>Genomic Encyclopedia of Archaeal and Bacterial Type Strains, Phase II (KMG-II): from individual species to whole genera.</title>
        <authorList>
            <person name="Goeker M."/>
        </authorList>
    </citation>
    <scope>NUCLEOTIDE SEQUENCE [LARGE SCALE GENOMIC DNA]</scope>
    <source>
        <strain evidence="5 6">DSM 22857</strain>
    </source>
</reference>
<dbReference type="PANTHER" id="PTHR10953:SF102">
    <property type="entry name" value="ADENYLYLTRANSFERASE AND SULFURTRANSFERASE MOCS3"/>
    <property type="match status" value="1"/>
</dbReference>
<keyword evidence="3" id="KW-0067">ATP-binding</keyword>
<keyword evidence="2" id="KW-0547">Nucleotide-binding</keyword>
<organism evidence="5 6">
    <name type="scientific">Kineococcus xinjiangensis</name>
    <dbReference type="NCBI Taxonomy" id="512762"/>
    <lineage>
        <taxon>Bacteria</taxon>
        <taxon>Bacillati</taxon>
        <taxon>Actinomycetota</taxon>
        <taxon>Actinomycetes</taxon>
        <taxon>Kineosporiales</taxon>
        <taxon>Kineosporiaceae</taxon>
        <taxon>Kineococcus</taxon>
    </lineage>
</organism>
<dbReference type="InterPro" id="IPR035985">
    <property type="entry name" value="Ubiquitin-activating_enz"/>
</dbReference>
<dbReference type="GO" id="GO:0008146">
    <property type="term" value="F:sulfotransferase activity"/>
    <property type="evidence" value="ECO:0007669"/>
    <property type="project" value="TreeGrafter"/>
</dbReference>
<feature type="domain" description="Rhodanese" evidence="4">
    <location>
        <begin position="300"/>
        <end position="390"/>
    </location>
</feature>
<evidence type="ECO:0000259" key="4">
    <source>
        <dbReference type="PROSITE" id="PS50206"/>
    </source>
</evidence>
<proteinExistence type="predicted"/>
<dbReference type="AlphaFoldDB" id="A0A2S6IPF4"/>
<gene>
    <name evidence="5" type="ORF">CLV92_10575</name>
</gene>
<evidence type="ECO:0000256" key="3">
    <source>
        <dbReference type="ARBA" id="ARBA00022840"/>
    </source>
</evidence>
<dbReference type="GO" id="GO:0005524">
    <property type="term" value="F:ATP binding"/>
    <property type="evidence" value="ECO:0007669"/>
    <property type="project" value="UniProtKB-KW"/>
</dbReference>
<dbReference type="CDD" id="cd00757">
    <property type="entry name" value="ThiF_MoeB_HesA_family"/>
    <property type="match status" value="1"/>
</dbReference>
<dbReference type="GO" id="GO:0008641">
    <property type="term" value="F:ubiquitin-like modifier activating enzyme activity"/>
    <property type="evidence" value="ECO:0007669"/>
    <property type="project" value="InterPro"/>
</dbReference>
<dbReference type="Proteomes" id="UP000239485">
    <property type="component" value="Unassembled WGS sequence"/>
</dbReference>
<dbReference type="InterPro" id="IPR045886">
    <property type="entry name" value="ThiF/MoeB/HesA"/>
</dbReference>
<dbReference type="PANTHER" id="PTHR10953">
    <property type="entry name" value="UBIQUITIN-ACTIVATING ENZYME E1"/>
    <property type="match status" value="1"/>
</dbReference>
<dbReference type="Gene3D" id="3.40.50.720">
    <property type="entry name" value="NAD(P)-binding Rossmann-like Domain"/>
    <property type="match status" value="1"/>
</dbReference>
<dbReference type="PROSITE" id="PS50206">
    <property type="entry name" value="RHODANESE_3"/>
    <property type="match status" value="1"/>
</dbReference>
<dbReference type="NCBIfam" id="NF004281">
    <property type="entry name" value="PRK05690.1"/>
    <property type="match status" value="1"/>
</dbReference>
<dbReference type="SUPFAM" id="SSF69572">
    <property type="entry name" value="Activating enzymes of the ubiquitin-like proteins"/>
    <property type="match status" value="1"/>
</dbReference>
<dbReference type="RefSeq" id="WP_104432367.1">
    <property type="nucleotide sequence ID" value="NZ_PTJD01000005.1"/>
</dbReference>
<evidence type="ECO:0000256" key="1">
    <source>
        <dbReference type="ARBA" id="ARBA00022679"/>
    </source>
</evidence>
<dbReference type="GO" id="GO:0004792">
    <property type="term" value="F:thiosulfate-cyanide sulfurtransferase activity"/>
    <property type="evidence" value="ECO:0007669"/>
    <property type="project" value="TreeGrafter"/>
</dbReference>
<dbReference type="CDD" id="cd00158">
    <property type="entry name" value="RHOD"/>
    <property type="match status" value="1"/>
</dbReference>
<accession>A0A2S6IPF4</accession>
<keyword evidence="5" id="KW-0548">Nucleotidyltransferase</keyword>
<dbReference type="InterPro" id="IPR000594">
    <property type="entry name" value="ThiF_NAD_FAD-bd"/>
</dbReference>
<evidence type="ECO:0000256" key="2">
    <source>
        <dbReference type="ARBA" id="ARBA00022741"/>
    </source>
</evidence>
<dbReference type="Pfam" id="PF00899">
    <property type="entry name" value="ThiF"/>
    <property type="match status" value="1"/>
</dbReference>
<protein>
    <submittedName>
        <fullName evidence="5">Adenylyltransferase/sulfurtransferase</fullName>
    </submittedName>
</protein>
<dbReference type="OrthoDB" id="9804286at2"/>
<dbReference type="InterPro" id="IPR001763">
    <property type="entry name" value="Rhodanese-like_dom"/>
</dbReference>
<dbReference type="Pfam" id="PF00581">
    <property type="entry name" value="Rhodanese"/>
    <property type="match status" value="1"/>
</dbReference>
<evidence type="ECO:0000313" key="5">
    <source>
        <dbReference type="EMBL" id="PPK95976.1"/>
    </source>
</evidence>
<sequence>MSGQRPGPLVEPGPDLTAEEVRRYARHLLLPEIGREGQRRLKNARVLVVGAGGLGSPVLLYLAAAGVGTLGVVDDDVVDESNLQRQVVHATADVGRAKADSARETVSGVNPLVDVVLHRERLTPGNAAGIVAGYDLVLDGSDNFPTRYLVNDICTAAGVPCVWGAVLRFGGQVSISWEAHGPQYRDLYPAPPAPEDAPSCEEAGVLGAICGAVGSVMAAEAVKLITGAGRPLLGRLLVLDALAMTWRTLTVAKDPTRAPAPVPSPVEATGGPACAVPVAEALPEVGAVELAGMLRAREAGGPGFVLVDVRPPHERDIVAIPGAVNVPLARIASGEALAELPADADVVLHCKSGGRSAQALTALRAAGRTRVRHLRGGVLAWIDEVDPDLPRY</sequence>
<name>A0A2S6IPF4_9ACTN</name>
<dbReference type="InterPro" id="IPR036873">
    <property type="entry name" value="Rhodanese-like_dom_sf"/>
</dbReference>
<keyword evidence="6" id="KW-1185">Reference proteome</keyword>
<dbReference type="Gene3D" id="3.40.250.10">
    <property type="entry name" value="Rhodanese-like domain"/>
    <property type="match status" value="1"/>
</dbReference>
<dbReference type="SMART" id="SM00450">
    <property type="entry name" value="RHOD"/>
    <property type="match status" value="1"/>
</dbReference>